<evidence type="ECO:0000313" key="3">
    <source>
        <dbReference type="Proteomes" id="UP000051580"/>
    </source>
</evidence>
<evidence type="ECO:0000313" key="2">
    <source>
        <dbReference type="EMBL" id="KRL97975.1"/>
    </source>
</evidence>
<comment type="caution">
    <text evidence="2">The sequence shown here is derived from an EMBL/GenBank/DDBJ whole genome shotgun (WGS) entry which is preliminary data.</text>
</comment>
<dbReference type="PATRIC" id="fig|1423753.3.peg.389"/>
<accession>A0A0R1UXN5</accession>
<organism evidence="2 3">
    <name type="scientific">Levilactobacillus hammesii DSM 16381</name>
    <dbReference type="NCBI Taxonomy" id="1423753"/>
    <lineage>
        <taxon>Bacteria</taxon>
        <taxon>Bacillati</taxon>
        <taxon>Bacillota</taxon>
        <taxon>Bacilli</taxon>
        <taxon>Lactobacillales</taxon>
        <taxon>Lactobacillaceae</taxon>
        <taxon>Levilactobacillus</taxon>
    </lineage>
</organism>
<gene>
    <name evidence="2" type="ORF">FD28_GL000374</name>
</gene>
<protein>
    <submittedName>
        <fullName evidence="2">Uncharacterized protein</fullName>
    </submittedName>
</protein>
<feature type="transmembrane region" description="Helical" evidence="1">
    <location>
        <begin position="44"/>
        <end position="63"/>
    </location>
</feature>
<dbReference type="EMBL" id="AZFS01000009">
    <property type="protein sequence ID" value="KRL97975.1"/>
    <property type="molecule type" value="Genomic_DNA"/>
</dbReference>
<keyword evidence="1" id="KW-0812">Transmembrane</keyword>
<proteinExistence type="predicted"/>
<reference evidence="2 3" key="1">
    <citation type="journal article" date="2015" name="Genome Announc.">
        <title>Expanding the biotechnology potential of lactobacilli through comparative genomics of 213 strains and associated genera.</title>
        <authorList>
            <person name="Sun Z."/>
            <person name="Harris H.M."/>
            <person name="McCann A."/>
            <person name="Guo C."/>
            <person name="Argimon S."/>
            <person name="Zhang W."/>
            <person name="Yang X."/>
            <person name="Jeffery I.B."/>
            <person name="Cooney J.C."/>
            <person name="Kagawa T.F."/>
            <person name="Liu W."/>
            <person name="Song Y."/>
            <person name="Salvetti E."/>
            <person name="Wrobel A."/>
            <person name="Rasinkangas P."/>
            <person name="Parkhill J."/>
            <person name="Rea M.C."/>
            <person name="O'Sullivan O."/>
            <person name="Ritari J."/>
            <person name="Douillard F.P."/>
            <person name="Paul Ross R."/>
            <person name="Yang R."/>
            <person name="Briner A.E."/>
            <person name="Felis G.E."/>
            <person name="de Vos W.M."/>
            <person name="Barrangou R."/>
            <person name="Klaenhammer T.R."/>
            <person name="Caufield P.W."/>
            <person name="Cui Y."/>
            <person name="Zhang H."/>
            <person name="O'Toole P.W."/>
        </authorList>
    </citation>
    <scope>NUCLEOTIDE SEQUENCE [LARGE SCALE GENOMIC DNA]</scope>
    <source>
        <strain evidence="2 3">DSM 16381</strain>
    </source>
</reference>
<evidence type="ECO:0000256" key="1">
    <source>
        <dbReference type="SAM" id="Phobius"/>
    </source>
</evidence>
<keyword evidence="1" id="KW-0472">Membrane</keyword>
<dbReference type="AlphaFoldDB" id="A0A0R1UXN5"/>
<dbReference type="Proteomes" id="UP000051580">
    <property type="component" value="Unassembled WGS sequence"/>
</dbReference>
<keyword evidence="1" id="KW-1133">Transmembrane helix</keyword>
<sequence length="183" mass="20313">MSLWKRSAERQSRLLLSHAVAKTSHNLLACVHFQPKRSVMHKKLRALAITFITVVCLSLGGIVTNNNIPGFGDTTASAKTLLWKYGKAWVWTSKVESLGKKSIHKTHSKVKVRTYRVYISKGDLKAKHASGLTLIGGLSAGKAGAIVAGLVGDNFNSPKHGYRYDIQLVNSKVTYSWNYHKWH</sequence>
<name>A0A0R1UXN5_9LACO</name>
<keyword evidence="3" id="KW-1185">Reference proteome</keyword>